<dbReference type="Pfam" id="PF02829">
    <property type="entry name" value="3H"/>
    <property type="match status" value="1"/>
</dbReference>
<feature type="domain" description="Helix-turn-helix type 11" evidence="3">
    <location>
        <begin position="14"/>
        <end position="67"/>
    </location>
</feature>
<sequence>MQVNDGKKILGDKRRELIIQWLSNCAEPLTGGELAKRSNVSRQVIVQDISILKAKKHPIIATAQGYIYVQQTPSPKVNRIIACKHSPSETMEELFTLVDHGVTVQQVIVEHAIYGEITASLMLSTRLDVEAFCKKVEQTQSSLLSELTDGVHLHVIEGDHASQLDAAIEALNKKGFILSD</sequence>
<dbReference type="InterPro" id="IPR004173">
    <property type="entry name" value="3H_domain"/>
</dbReference>
<dbReference type="InterPro" id="IPR035922">
    <property type="entry name" value="3H_dom_sf"/>
</dbReference>
<evidence type="ECO:0000259" key="3">
    <source>
        <dbReference type="Pfam" id="PF08279"/>
    </source>
</evidence>
<evidence type="ECO:0000259" key="2">
    <source>
        <dbReference type="Pfam" id="PF02829"/>
    </source>
</evidence>
<feature type="binding site" evidence="1">
    <location>
        <position position="152"/>
    </location>
    <ligand>
        <name>Ni(2+)</name>
        <dbReference type="ChEBI" id="CHEBI:49786"/>
    </ligand>
</feature>
<gene>
    <name evidence="4" type="ORF">LQ50_01630</name>
</gene>
<keyword evidence="1" id="KW-0533">Nickel</keyword>
<accession>A0A0B0IQR2</accession>
<dbReference type="InterPro" id="IPR013196">
    <property type="entry name" value="HTH_11"/>
</dbReference>
<proteinExistence type="predicted"/>
<dbReference type="SUPFAM" id="SSF46785">
    <property type="entry name" value="Winged helix' DNA-binding domain"/>
    <property type="match status" value="1"/>
</dbReference>
<dbReference type="Pfam" id="PF08279">
    <property type="entry name" value="HTH_11"/>
    <property type="match status" value="1"/>
</dbReference>
<dbReference type="EMBL" id="JRJU01000001">
    <property type="protein sequence ID" value="KHF42016.1"/>
    <property type="molecule type" value="Genomic_DNA"/>
</dbReference>
<dbReference type="RefSeq" id="WP_034625257.1">
    <property type="nucleotide sequence ID" value="NZ_JRJU01000001.1"/>
</dbReference>
<feature type="domain" description="3H" evidence="2">
    <location>
        <begin position="81"/>
        <end position="176"/>
    </location>
</feature>
<dbReference type="eggNOG" id="COG1827">
    <property type="taxonomic scope" value="Bacteria"/>
</dbReference>
<reference evidence="4 5" key="1">
    <citation type="submission" date="2014-09" db="EMBL/GenBank/DDBJ databases">
        <title>Genome sequencing and annotation of Bacillus Okhensis strain Kh10-101T.</title>
        <authorList>
            <person name="Prakash J.S."/>
        </authorList>
    </citation>
    <scope>NUCLEOTIDE SEQUENCE [LARGE SCALE GENOMIC DNA]</scope>
    <source>
        <strain evidence="5">Kh10-101T</strain>
    </source>
</reference>
<dbReference type="PANTHER" id="PTHR40068:SF1">
    <property type="entry name" value="TRANSCRIPTION REPRESSOR NIAR-RELATED"/>
    <property type="match status" value="1"/>
</dbReference>
<dbReference type="STRING" id="333138.LQ50_01630"/>
<dbReference type="InterPro" id="IPR036390">
    <property type="entry name" value="WH_DNA-bd_sf"/>
</dbReference>
<feature type="binding site" evidence="1">
    <location>
        <position position="85"/>
    </location>
    <ligand>
        <name>Ni(2+)</name>
        <dbReference type="ChEBI" id="CHEBI:49786"/>
    </ligand>
</feature>
<keyword evidence="1" id="KW-0479">Metal-binding</keyword>
<feature type="binding site" evidence="1">
    <location>
        <position position="93"/>
    </location>
    <ligand>
        <name>Ni(2+)</name>
        <dbReference type="ChEBI" id="CHEBI:49786"/>
    </ligand>
</feature>
<dbReference type="OrthoDB" id="9792661at2"/>
<dbReference type="InterPro" id="IPR036388">
    <property type="entry name" value="WH-like_DNA-bd_sf"/>
</dbReference>
<dbReference type="SUPFAM" id="SSF75500">
    <property type="entry name" value="Putative transcriptional regulator TM1602, C-terminal domain"/>
    <property type="match status" value="1"/>
</dbReference>
<dbReference type="Proteomes" id="UP000030832">
    <property type="component" value="Unassembled WGS sequence"/>
</dbReference>
<dbReference type="InterPro" id="IPR026043">
    <property type="entry name" value="NadR"/>
</dbReference>
<dbReference type="Gene3D" id="1.10.10.10">
    <property type="entry name" value="Winged helix-like DNA-binding domain superfamily/Winged helix DNA-binding domain"/>
    <property type="match status" value="1"/>
</dbReference>
<dbReference type="Gene3D" id="3.30.1340.20">
    <property type="entry name" value="3H domain"/>
    <property type="match status" value="1"/>
</dbReference>
<protein>
    <submittedName>
        <fullName evidence="4">Transcriptional regulator</fullName>
    </submittedName>
</protein>
<dbReference type="GO" id="GO:0046872">
    <property type="term" value="F:metal ion binding"/>
    <property type="evidence" value="ECO:0007669"/>
    <property type="project" value="UniProtKB-KW"/>
</dbReference>
<evidence type="ECO:0000313" key="5">
    <source>
        <dbReference type="Proteomes" id="UP000030832"/>
    </source>
</evidence>
<dbReference type="PIRSF" id="PIRSF037847">
    <property type="entry name" value="NiaR"/>
    <property type="match status" value="1"/>
</dbReference>
<evidence type="ECO:0000256" key="1">
    <source>
        <dbReference type="PIRSR" id="PIRSR037847-1"/>
    </source>
</evidence>
<dbReference type="AlphaFoldDB" id="A0A0B0IQR2"/>
<name>A0A0B0IQR2_9BACI</name>
<comment type="caution">
    <text evidence="4">The sequence shown here is derived from an EMBL/GenBank/DDBJ whole genome shotgun (WGS) entry which is preliminary data.</text>
</comment>
<feature type="binding site" evidence="1">
    <location>
        <position position="154"/>
    </location>
    <ligand>
        <name>Ni(2+)</name>
        <dbReference type="ChEBI" id="CHEBI:49786"/>
    </ligand>
</feature>
<organism evidence="4 5">
    <name type="scientific">Halalkalibacter okhensis</name>
    <dbReference type="NCBI Taxonomy" id="333138"/>
    <lineage>
        <taxon>Bacteria</taxon>
        <taxon>Bacillati</taxon>
        <taxon>Bacillota</taxon>
        <taxon>Bacilli</taxon>
        <taxon>Bacillales</taxon>
        <taxon>Bacillaceae</taxon>
        <taxon>Halalkalibacter</taxon>
    </lineage>
</organism>
<dbReference type="PANTHER" id="PTHR40068">
    <property type="entry name" value="TRANSCRIPTION REPRESSOR NIAR-RELATED"/>
    <property type="match status" value="1"/>
</dbReference>
<keyword evidence="5" id="KW-1185">Reference proteome</keyword>
<evidence type="ECO:0000313" key="4">
    <source>
        <dbReference type="EMBL" id="KHF42016.1"/>
    </source>
</evidence>